<dbReference type="GO" id="GO:0005524">
    <property type="term" value="F:ATP binding"/>
    <property type="evidence" value="ECO:0007669"/>
    <property type="project" value="InterPro"/>
</dbReference>
<evidence type="ECO:0000313" key="2">
    <source>
        <dbReference type="EMBL" id="TWI06201.1"/>
    </source>
</evidence>
<comment type="caution">
    <text evidence="2">The sequence shown here is derived from an EMBL/GenBank/DDBJ whole genome shotgun (WGS) entry which is preliminary data.</text>
</comment>
<evidence type="ECO:0000259" key="1">
    <source>
        <dbReference type="Pfam" id="PF00004"/>
    </source>
</evidence>
<dbReference type="SUPFAM" id="SSF52540">
    <property type="entry name" value="P-loop containing nucleoside triphosphate hydrolases"/>
    <property type="match status" value="1"/>
</dbReference>
<sequence length="158" mass="17886">METRVLSVHHGSRRYGQLLRRLQDDAGGTLVALYAATARERSVLASRFARDLERPLQRIELARIVSRYVRETEKNLSRTFEAARESGAILLFDEADALFGKRTDVKSVHDRYANLQRNRILQRLENQPGTSVLAVTTSRCTTHVCAMIRPASPRAPAR</sequence>
<dbReference type="Gene3D" id="3.40.50.300">
    <property type="entry name" value="P-loop containing nucleotide triphosphate hydrolases"/>
    <property type="match status" value="1"/>
</dbReference>
<dbReference type="GO" id="GO:0016887">
    <property type="term" value="F:ATP hydrolysis activity"/>
    <property type="evidence" value="ECO:0007669"/>
    <property type="project" value="InterPro"/>
</dbReference>
<proteinExistence type="predicted"/>
<keyword evidence="3" id="KW-1185">Reference proteome</keyword>
<dbReference type="InterPro" id="IPR027417">
    <property type="entry name" value="P-loop_NTPase"/>
</dbReference>
<dbReference type="InterPro" id="IPR003959">
    <property type="entry name" value="ATPase_AAA_core"/>
</dbReference>
<dbReference type="OrthoDB" id="9809379at2"/>
<name>A0A562LF15_9GAMM</name>
<feature type="domain" description="ATPase AAA-type core" evidence="1">
    <location>
        <begin position="42"/>
        <end position="138"/>
    </location>
</feature>
<dbReference type="EMBL" id="VLKN01000001">
    <property type="protein sequence ID" value="TWI06201.1"/>
    <property type="molecule type" value="Genomic_DNA"/>
</dbReference>
<dbReference type="Pfam" id="PF00004">
    <property type="entry name" value="AAA"/>
    <property type="match status" value="1"/>
</dbReference>
<protein>
    <submittedName>
        <fullName evidence="2">Vesicle-fusing ATPase</fullName>
    </submittedName>
</protein>
<dbReference type="RefSeq" id="WP_144897998.1">
    <property type="nucleotide sequence ID" value="NZ_VLKN01000001.1"/>
</dbReference>
<gene>
    <name evidence="2" type="ORF">IP90_00466</name>
</gene>
<dbReference type="AlphaFoldDB" id="A0A562LF15"/>
<dbReference type="Proteomes" id="UP000315167">
    <property type="component" value="Unassembled WGS sequence"/>
</dbReference>
<evidence type="ECO:0000313" key="3">
    <source>
        <dbReference type="Proteomes" id="UP000315167"/>
    </source>
</evidence>
<accession>A0A562LF15</accession>
<reference evidence="2 3" key="1">
    <citation type="journal article" date="2015" name="Stand. Genomic Sci.">
        <title>Genomic Encyclopedia of Bacterial and Archaeal Type Strains, Phase III: the genomes of soil and plant-associated and newly described type strains.</title>
        <authorList>
            <person name="Whitman W.B."/>
            <person name="Woyke T."/>
            <person name="Klenk H.P."/>
            <person name="Zhou Y."/>
            <person name="Lilburn T.G."/>
            <person name="Beck B.J."/>
            <person name="De Vos P."/>
            <person name="Vandamme P."/>
            <person name="Eisen J.A."/>
            <person name="Garrity G."/>
            <person name="Hugenholtz P."/>
            <person name="Kyrpides N.C."/>
        </authorList>
    </citation>
    <scope>NUCLEOTIDE SEQUENCE [LARGE SCALE GENOMIC DNA]</scope>
    <source>
        <strain evidence="2 3">CGMCC 1.10821</strain>
    </source>
</reference>
<organism evidence="2 3">
    <name type="scientific">Luteimonas cucumeris</name>
    <dbReference type="NCBI Taxonomy" id="985012"/>
    <lineage>
        <taxon>Bacteria</taxon>
        <taxon>Pseudomonadati</taxon>
        <taxon>Pseudomonadota</taxon>
        <taxon>Gammaproteobacteria</taxon>
        <taxon>Lysobacterales</taxon>
        <taxon>Lysobacteraceae</taxon>
        <taxon>Luteimonas</taxon>
    </lineage>
</organism>